<dbReference type="OrthoDB" id="928481at2"/>
<dbReference type="RefSeq" id="WP_082213190.1">
    <property type="nucleotide sequence ID" value="NZ_FUZA01000001.1"/>
</dbReference>
<protein>
    <submittedName>
        <fullName evidence="1">Phytanoyl-CoA dioxygenase (PhyH)</fullName>
    </submittedName>
</protein>
<dbReference type="Proteomes" id="UP000190897">
    <property type="component" value="Unassembled WGS sequence"/>
</dbReference>
<dbReference type="Gene3D" id="2.60.120.620">
    <property type="entry name" value="q2cbj1_9rhob like domain"/>
    <property type="match status" value="1"/>
</dbReference>
<evidence type="ECO:0000313" key="1">
    <source>
        <dbReference type="EMBL" id="SKB50987.1"/>
    </source>
</evidence>
<evidence type="ECO:0000313" key="2">
    <source>
        <dbReference type="Proteomes" id="UP000190897"/>
    </source>
</evidence>
<dbReference type="AlphaFoldDB" id="A0A1T5BV12"/>
<dbReference type="SUPFAM" id="SSF51197">
    <property type="entry name" value="Clavaminate synthase-like"/>
    <property type="match status" value="1"/>
</dbReference>
<dbReference type="GO" id="GO:0016706">
    <property type="term" value="F:2-oxoglutarate-dependent dioxygenase activity"/>
    <property type="evidence" value="ECO:0007669"/>
    <property type="project" value="UniProtKB-ARBA"/>
</dbReference>
<dbReference type="Pfam" id="PF05721">
    <property type="entry name" value="PhyH"/>
    <property type="match status" value="1"/>
</dbReference>
<gene>
    <name evidence="1" type="ORF">SAMN05660293_00628</name>
</gene>
<dbReference type="InterPro" id="IPR008775">
    <property type="entry name" value="Phytyl_CoA_dOase-like"/>
</dbReference>
<proteinExistence type="predicted"/>
<keyword evidence="1" id="KW-0223">Dioxygenase</keyword>
<dbReference type="EMBL" id="FUZA01000001">
    <property type="protein sequence ID" value="SKB50987.1"/>
    <property type="molecule type" value="Genomic_DNA"/>
</dbReference>
<keyword evidence="2" id="KW-1185">Reference proteome</keyword>
<reference evidence="2" key="1">
    <citation type="submission" date="2017-02" db="EMBL/GenBank/DDBJ databases">
        <authorList>
            <person name="Varghese N."/>
            <person name="Submissions S."/>
        </authorList>
    </citation>
    <scope>NUCLEOTIDE SEQUENCE [LARGE SCALE GENOMIC DNA]</scope>
    <source>
        <strain evidence="2">DSM 22270</strain>
    </source>
</reference>
<organism evidence="1 2">
    <name type="scientific">Dyadobacter psychrophilus</name>
    <dbReference type="NCBI Taxonomy" id="651661"/>
    <lineage>
        <taxon>Bacteria</taxon>
        <taxon>Pseudomonadati</taxon>
        <taxon>Bacteroidota</taxon>
        <taxon>Cytophagia</taxon>
        <taxon>Cytophagales</taxon>
        <taxon>Spirosomataceae</taxon>
        <taxon>Dyadobacter</taxon>
    </lineage>
</organism>
<accession>A0A1T5BV12</accession>
<name>A0A1T5BV12_9BACT</name>
<sequence length="321" mass="36581">MDSLLFNDAFTRLEAETIAHELKYGSGYHIFEKALSPEAVTALTNIVSRDSLLVNSNNLGYVRAYWTKYLSHTLALSKECYDIITSERIRGICRDFFDSPFKISNQRIYETHTRSHLPWHTDNNLQAGNAYNGKHDLPGIMFLFYLSDVSDTNPFQLIADSYKWSEQNTERFFSDKFIEQNYKDDIVTVRAPKGSLIICNTHLIHRAEPFNRPGFKRLTYLFQIDEISTQHEGHGEKILLNPAFVSETSPEILTYLGFGSKAEYPAFPETSVSTMLPNDIVSLQKDILPKAVKGLAFSFARRIIPGSIVNAIRKKIHKGSI</sequence>
<keyword evidence="1" id="KW-0560">Oxidoreductase</keyword>